<dbReference type="HOGENOM" id="CLU_639518_0_0_1"/>
<evidence type="ECO:0000256" key="1">
    <source>
        <dbReference type="SAM" id="Coils"/>
    </source>
</evidence>
<gene>
    <name evidence="2" type="ORF">PHACADRAFT_32061</name>
</gene>
<dbReference type="Proteomes" id="UP000008370">
    <property type="component" value="Unassembled WGS sequence"/>
</dbReference>
<dbReference type="AlphaFoldDB" id="K5VIB8"/>
<dbReference type="EMBL" id="JH930477">
    <property type="protein sequence ID" value="EKM51018.1"/>
    <property type="molecule type" value="Genomic_DNA"/>
</dbReference>
<organism evidence="2 3">
    <name type="scientific">Phanerochaete carnosa (strain HHB-10118-sp)</name>
    <name type="common">White-rot fungus</name>
    <name type="synonym">Peniophora carnosa</name>
    <dbReference type="NCBI Taxonomy" id="650164"/>
    <lineage>
        <taxon>Eukaryota</taxon>
        <taxon>Fungi</taxon>
        <taxon>Dikarya</taxon>
        <taxon>Basidiomycota</taxon>
        <taxon>Agaricomycotina</taxon>
        <taxon>Agaricomycetes</taxon>
        <taxon>Polyporales</taxon>
        <taxon>Phanerochaetaceae</taxon>
        <taxon>Phanerochaete</taxon>
    </lineage>
</organism>
<keyword evidence="3" id="KW-1185">Reference proteome</keyword>
<dbReference type="RefSeq" id="XP_007399985.1">
    <property type="nucleotide sequence ID" value="XM_007399923.1"/>
</dbReference>
<dbReference type="KEGG" id="pco:PHACADRAFT_32061"/>
<name>K5VIB8_PHACS</name>
<proteinExistence type="predicted"/>
<dbReference type="STRING" id="650164.K5VIB8"/>
<sequence>MTAITSAVIGKPPVPVSSVETPCPRAIEALRAQLEEAMKRIEDLERTVKTKEEKYDNLLEHTVKLEAEGAVLTEQNSRLTAKVDGFRAARESAERQRAEAVKLREQWKGEYTKLKDASDREVSVLKSSVKGYAQARKELETSQKTIEELTRELQHLQTAYSNKESLLTTRSVELRAAQVFLNKSDTVSHGDVQRMLEHLNAQIFQLAALVTDRTAFCDARLKYSELEGTYGKTERWLGLPIANLLYLSSHAEDPTWAQTGLQAITVELAAWIISAWDVSMDDLLNSLLTSIHKNIFERGKCLIEQDTQLRLTSSPLQEPQAISAHWRVLSRRYAKQLTVPTDIVADATAHLLDCLHGVLRLSGARGVGNSRAWGAAYADRARDIVVQCMAIQKAIGEDVASSDFQLICPSANVAFDAASMQDVDDCSRV</sequence>
<protein>
    <submittedName>
        <fullName evidence="2">Uncharacterized protein</fullName>
    </submittedName>
</protein>
<keyword evidence="1" id="KW-0175">Coiled coil</keyword>
<feature type="coiled-coil region" evidence="1">
    <location>
        <begin position="27"/>
        <end position="166"/>
    </location>
</feature>
<reference evidence="2 3" key="1">
    <citation type="journal article" date="2012" name="BMC Genomics">
        <title>Comparative genomics of the white-rot fungi, Phanerochaete carnosa and P. chrysosporium, to elucidate the genetic basis of the distinct wood types they colonize.</title>
        <authorList>
            <person name="Suzuki H."/>
            <person name="MacDonald J."/>
            <person name="Syed K."/>
            <person name="Salamov A."/>
            <person name="Hori C."/>
            <person name="Aerts A."/>
            <person name="Henrissat B."/>
            <person name="Wiebenga A."/>
            <person name="vanKuyk P.A."/>
            <person name="Barry K."/>
            <person name="Lindquist E."/>
            <person name="LaButti K."/>
            <person name="Lapidus A."/>
            <person name="Lucas S."/>
            <person name="Coutinho P."/>
            <person name="Gong Y."/>
            <person name="Samejima M."/>
            <person name="Mahadevan R."/>
            <person name="Abou-Zaid M."/>
            <person name="de Vries R.P."/>
            <person name="Igarashi K."/>
            <person name="Yadav J.S."/>
            <person name="Grigoriev I.V."/>
            <person name="Master E.R."/>
        </authorList>
    </citation>
    <scope>NUCLEOTIDE SEQUENCE [LARGE SCALE GENOMIC DNA]</scope>
    <source>
        <strain evidence="2 3">HHB-10118-sp</strain>
    </source>
</reference>
<dbReference type="OrthoDB" id="3147752at2759"/>
<dbReference type="GeneID" id="18919715"/>
<dbReference type="InParanoid" id="K5VIB8"/>
<evidence type="ECO:0000313" key="2">
    <source>
        <dbReference type="EMBL" id="EKM51018.1"/>
    </source>
</evidence>
<accession>K5VIB8</accession>
<evidence type="ECO:0000313" key="3">
    <source>
        <dbReference type="Proteomes" id="UP000008370"/>
    </source>
</evidence>